<dbReference type="SUPFAM" id="SSF48403">
    <property type="entry name" value="Ankyrin repeat"/>
    <property type="match status" value="1"/>
</dbReference>
<evidence type="ECO:0000313" key="4">
    <source>
        <dbReference type="EMBL" id="CAI7992108.1"/>
    </source>
</evidence>
<keyword evidence="1" id="KW-0040">ANK repeat</keyword>
<evidence type="ECO:0000256" key="2">
    <source>
        <dbReference type="SAM" id="MobiDB-lite"/>
    </source>
</evidence>
<feature type="domain" description="LEM" evidence="3">
    <location>
        <begin position="389"/>
        <end position="433"/>
    </location>
</feature>
<dbReference type="InterPro" id="IPR002110">
    <property type="entry name" value="Ankyrin_rpt"/>
</dbReference>
<dbReference type="PROSITE" id="PS50954">
    <property type="entry name" value="LEM"/>
    <property type="match status" value="1"/>
</dbReference>
<dbReference type="GO" id="GO:0005737">
    <property type="term" value="C:cytoplasm"/>
    <property type="evidence" value="ECO:0007669"/>
    <property type="project" value="TreeGrafter"/>
</dbReference>
<dbReference type="InterPro" id="IPR011015">
    <property type="entry name" value="LEM/LEM-like_dom_sf"/>
</dbReference>
<feature type="repeat" description="ANK" evidence="1">
    <location>
        <begin position="41"/>
        <end position="73"/>
    </location>
</feature>
<dbReference type="AlphaFoldDB" id="A0AA35QUC8"/>
<dbReference type="Gene3D" id="1.10.720.40">
    <property type="match status" value="1"/>
</dbReference>
<dbReference type="EMBL" id="CASHTH010000136">
    <property type="protein sequence ID" value="CAI7992108.1"/>
    <property type="molecule type" value="Genomic_DNA"/>
</dbReference>
<comment type="caution">
    <text evidence="4">The sequence shown here is derived from an EMBL/GenBank/DDBJ whole genome shotgun (WGS) entry which is preliminary data.</text>
</comment>
<dbReference type="Pfam" id="PF03020">
    <property type="entry name" value="LEM"/>
    <property type="match status" value="1"/>
</dbReference>
<reference evidence="4" key="1">
    <citation type="submission" date="2023-03" db="EMBL/GenBank/DDBJ databases">
        <authorList>
            <person name="Steffen K."/>
            <person name="Cardenas P."/>
        </authorList>
    </citation>
    <scope>NUCLEOTIDE SEQUENCE</scope>
</reference>
<dbReference type="GO" id="GO:0005654">
    <property type="term" value="C:nucleoplasm"/>
    <property type="evidence" value="ECO:0007669"/>
    <property type="project" value="TreeGrafter"/>
</dbReference>
<gene>
    <name evidence="4" type="ORF">GBAR_LOCUS925</name>
</gene>
<protein>
    <submittedName>
        <fullName evidence="4">Ankyrin repeat and LEM domain-containing protein 1</fullName>
    </submittedName>
</protein>
<dbReference type="PROSITE" id="PS50297">
    <property type="entry name" value="ANK_REP_REGION"/>
    <property type="match status" value="1"/>
</dbReference>
<dbReference type="InterPro" id="IPR034998">
    <property type="entry name" value="ANKLE1"/>
</dbReference>
<accession>A0AA35QUC8</accession>
<evidence type="ECO:0000313" key="5">
    <source>
        <dbReference type="Proteomes" id="UP001174909"/>
    </source>
</evidence>
<evidence type="ECO:0000259" key="3">
    <source>
        <dbReference type="PROSITE" id="PS50954"/>
    </source>
</evidence>
<dbReference type="SUPFAM" id="SSF63451">
    <property type="entry name" value="LEM domain"/>
    <property type="match status" value="1"/>
</dbReference>
<name>A0AA35QUC8_GEOBA</name>
<sequence>MQSKDAESINGCSAGSDSRRQRQLLTVLLDRGVEVNARNGDGFTALHVAAMWGREGSLRQLLSRGADPLIVDNEDMTALECAEGEGHWPCAALLRNWRPLVSKENNSISANCRCGSPSYPTKTHPLSPPSPLPAGDDTVDQSMAETFVSMYLDMTQVPGDLTEVTELSHLTESPSLLEILTPNNLKLPPNTPHHHSEHTSTTTPDTETNDSENAISNCYSPPTVPKSSCVRRLDLTYRLAASNNEAHSDLDEELFTTAIEPHSPPLSSPSPASPTPFLAESLRKIQLRRQVLNSISSQPPTNKSPRTLASSSPTSVSLQKNRSEALSLYVRAHSLTSQPKSSSCTKTKPAESQSYLRWPLVERLSLTPAVLSSDSDSSHVFESRSLGVPPRLQKLTNQELRGELLARGEQPGPVTDSTRCAYLVYLAKLEAGIQPSGNTGYKGYKYELALVLNGTAPIPDFSSLEHQVFHRFRASRLPSSPLRTLPSITSPAFPLPLSLSRTPPTSPRSKRDWSTKTHFNYLLVDPTKLGTLCRGEKSLQGFRKFVEAVFYVGKGKNARSLQHLKDARDKLNLPQNRSGQGVVSLHVFHNTTAEEAFCREACMINTIGLDVLTNKAERFIVRGDGQLEFQQETAVWSISTPQGIPLLPP</sequence>
<dbReference type="GO" id="GO:0000712">
    <property type="term" value="P:resolution of meiotic recombination intermediates"/>
    <property type="evidence" value="ECO:0007669"/>
    <property type="project" value="TreeGrafter"/>
</dbReference>
<feature type="region of interest" description="Disordered" evidence="2">
    <location>
        <begin position="181"/>
        <end position="222"/>
    </location>
</feature>
<dbReference type="GO" id="GO:0000724">
    <property type="term" value="P:double-strand break repair via homologous recombination"/>
    <property type="evidence" value="ECO:0007669"/>
    <property type="project" value="TreeGrafter"/>
</dbReference>
<proteinExistence type="predicted"/>
<dbReference type="Gene3D" id="1.25.40.20">
    <property type="entry name" value="Ankyrin repeat-containing domain"/>
    <property type="match status" value="1"/>
</dbReference>
<dbReference type="InterPro" id="IPR003887">
    <property type="entry name" value="LEM_dom"/>
</dbReference>
<dbReference type="SMART" id="SM00248">
    <property type="entry name" value="ANK"/>
    <property type="match status" value="1"/>
</dbReference>
<organism evidence="4 5">
    <name type="scientific">Geodia barretti</name>
    <name type="common">Barrett's horny sponge</name>
    <dbReference type="NCBI Taxonomy" id="519541"/>
    <lineage>
        <taxon>Eukaryota</taxon>
        <taxon>Metazoa</taxon>
        <taxon>Porifera</taxon>
        <taxon>Demospongiae</taxon>
        <taxon>Heteroscleromorpha</taxon>
        <taxon>Tetractinellida</taxon>
        <taxon>Astrophorina</taxon>
        <taxon>Geodiidae</taxon>
        <taxon>Geodia</taxon>
    </lineage>
</organism>
<dbReference type="PANTHER" id="PTHR46427">
    <property type="entry name" value="ANKYRIN REPEAT AND LEM DOMAIN-CONTAINING PROTEIN 1"/>
    <property type="match status" value="1"/>
</dbReference>
<dbReference type="InterPro" id="IPR036770">
    <property type="entry name" value="Ankyrin_rpt-contain_sf"/>
</dbReference>
<dbReference type="Proteomes" id="UP001174909">
    <property type="component" value="Unassembled WGS sequence"/>
</dbReference>
<feature type="region of interest" description="Disordered" evidence="2">
    <location>
        <begin position="294"/>
        <end position="318"/>
    </location>
</feature>
<keyword evidence="5" id="KW-1185">Reference proteome</keyword>
<evidence type="ECO:0000256" key="1">
    <source>
        <dbReference type="PROSITE-ProRule" id="PRU00023"/>
    </source>
</evidence>
<dbReference type="SMART" id="SM00540">
    <property type="entry name" value="LEM"/>
    <property type="match status" value="1"/>
</dbReference>
<dbReference type="Pfam" id="PF22945">
    <property type="entry name" value="LEM-3_GIY-YIG"/>
    <property type="match status" value="1"/>
</dbReference>
<dbReference type="PROSITE" id="PS50088">
    <property type="entry name" value="ANK_REPEAT"/>
    <property type="match status" value="1"/>
</dbReference>
<dbReference type="CDD" id="cd12934">
    <property type="entry name" value="LEM"/>
    <property type="match status" value="1"/>
</dbReference>
<dbReference type="Pfam" id="PF12796">
    <property type="entry name" value="Ank_2"/>
    <property type="match status" value="1"/>
</dbReference>
<dbReference type="GO" id="GO:0004520">
    <property type="term" value="F:DNA endonuclease activity"/>
    <property type="evidence" value="ECO:0007669"/>
    <property type="project" value="TreeGrafter"/>
</dbReference>
<dbReference type="PANTHER" id="PTHR46427:SF1">
    <property type="entry name" value="ANKYRIN REPEAT AND LEM DOMAIN-CONTAINING PROTEIN 1"/>
    <property type="match status" value="1"/>
</dbReference>